<dbReference type="Pfam" id="PF01841">
    <property type="entry name" value="Transglut_core"/>
    <property type="match status" value="1"/>
</dbReference>
<feature type="compositionally biased region" description="Low complexity" evidence="1">
    <location>
        <begin position="569"/>
        <end position="590"/>
    </location>
</feature>
<dbReference type="AlphaFoldDB" id="A0ABD5PBK1"/>
<name>A0ABD5PBK1_9EURY</name>
<dbReference type="Pfam" id="PF13559">
    <property type="entry name" value="DUF4129"/>
    <property type="match status" value="1"/>
</dbReference>
<keyword evidence="2" id="KW-0812">Transmembrane</keyword>
<feature type="transmembrane region" description="Helical" evidence="2">
    <location>
        <begin position="54"/>
        <end position="72"/>
    </location>
</feature>
<feature type="transmembrane region" description="Helical" evidence="2">
    <location>
        <begin position="152"/>
        <end position="168"/>
    </location>
</feature>
<keyword evidence="2" id="KW-1133">Transmembrane helix</keyword>
<dbReference type="EMBL" id="JBHSDS010000006">
    <property type="protein sequence ID" value="MFC4358320.1"/>
    <property type="molecule type" value="Genomic_DNA"/>
</dbReference>
<dbReference type="InterPro" id="IPR052901">
    <property type="entry name" value="Bact_TGase-like"/>
</dbReference>
<evidence type="ECO:0000256" key="2">
    <source>
        <dbReference type="SAM" id="Phobius"/>
    </source>
</evidence>
<dbReference type="Proteomes" id="UP001595921">
    <property type="component" value="Unassembled WGS sequence"/>
</dbReference>
<feature type="transmembrane region" description="Helical" evidence="2">
    <location>
        <begin position="206"/>
        <end position="227"/>
    </location>
</feature>
<feature type="region of interest" description="Disordered" evidence="1">
    <location>
        <begin position="524"/>
        <end position="613"/>
    </location>
</feature>
<keyword evidence="5" id="KW-1185">Reference proteome</keyword>
<feature type="transmembrane region" description="Helical" evidence="2">
    <location>
        <begin position="174"/>
        <end position="194"/>
    </location>
</feature>
<feature type="domain" description="Transglutaminase-like" evidence="3">
    <location>
        <begin position="456"/>
        <end position="526"/>
    </location>
</feature>
<feature type="transmembrane region" description="Helical" evidence="2">
    <location>
        <begin position="21"/>
        <end position="42"/>
    </location>
</feature>
<protein>
    <submittedName>
        <fullName evidence="4">DUF3488 and DUF4129 domain-containing transglutaminase family protein</fullName>
    </submittedName>
</protein>
<dbReference type="InterPro" id="IPR025403">
    <property type="entry name" value="TgpA-like_C"/>
</dbReference>
<feature type="compositionally biased region" description="Polar residues" evidence="1">
    <location>
        <begin position="554"/>
        <end position="564"/>
    </location>
</feature>
<feature type="compositionally biased region" description="Basic and acidic residues" evidence="1">
    <location>
        <begin position="531"/>
        <end position="542"/>
    </location>
</feature>
<feature type="transmembrane region" description="Helical" evidence="2">
    <location>
        <begin position="128"/>
        <end position="147"/>
    </location>
</feature>
<evidence type="ECO:0000313" key="4">
    <source>
        <dbReference type="EMBL" id="MFC4358320.1"/>
    </source>
</evidence>
<feature type="transmembrane region" description="Helical" evidence="2">
    <location>
        <begin position="77"/>
        <end position="95"/>
    </location>
</feature>
<dbReference type="SMART" id="SM00460">
    <property type="entry name" value="TGc"/>
    <property type="match status" value="1"/>
</dbReference>
<evidence type="ECO:0000313" key="5">
    <source>
        <dbReference type="Proteomes" id="UP001595921"/>
    </source>
</evidence>
<sequence>MSESGPSDVQSAREAASRYVGLRDPALVGALLLTLSYVSVLYHVTDVVGGSRDFALAVGGAFLLATVLGRFLRLRTAVLVTAVLVAGGAAVYYFAVPESNRALFTTARVVDDTVALLTGLSVLRLAKAGVWALAMAPGPVFLSWYLALRGRYVGSVLVGGAALAFFVLTGDAGVLVTLVGVVGAAAAVGLGTLGEVGAVSAQWDTLAVVVAAMVLLSATLTVVPGGAAQPLLADRGAPTMQGNLVGSAASTDSVTVQGSIRLSPEVQFTMESEEGHYWGVAAYDRYTGSTSGGTWVRTGEAEPYDGRLGGPPGDAREVEQTVTARSRMNALPSAWRPVAVDDSVSSATEVTGQGYLRPTGTVRTNQSISVVSEVPEYTQRELREADGDDYPARVSEAYLQLPESTSERVRQRTAEVTADEETAYDKAVAIERYLESNKQYSLTVDKPDGDVADAFLFEMESGYCVYYASTMVVMLRTQGIPARFVTGYTSGQQVENGEYVVRGLDSHAWVQVYFPDVGWVNFDPTPSGPRESSENARVEEARQNGNPNVDVDGSEQTTTATTVAPDSPETNTTTTATTTTEADGNATNGTDSNAPRGPSDEIVGQEPGVGGNVTTADEGIGGSLPSIPWPPTREQVGIGLALLVGLVAGGRRFGAFTGTYRTLWLYRHGARTEPRADIERAYTRLEHLLSREYRDRRPGETPRSYLQSLGNVGLDDRAVEVGRLYERAHYGATVDRADADRAVRTVNELVWERTPLVGRLLRN</sequence>
<dbReference type="PANTHER" id="PTHR42736:SF1">
    <property type="entry name" value="PROTEIN-GLUTAMINE GAMMA-GLUTAMYLTRANSFERASE"/>
    <property type="match status" value="1"/>
</dbReference>
<dbReference type="InterPro" id="IPR038765">
    <property type="entry name" value="Papain-like_cys_pep_sf"/>
</dbReference>
<comment type="caution">
    <text evidence="4">The sequence shown here is derived from an EMBL/GenBank/DDBJ whole genome shotgun (WGS) entry which is preliminary data.</text>
</comment>
<accession>A0ABD5PBK1</accession>
<keyword evidence="2" id="KW-0472">Membrane</keyword>
<reference evidence="4 5" key="1">
    <citation type="journal article" date="2019" name="Int. J. Syst. Evol. Microbiol.">
        <title>The Global Catalogue of Microorganisms (GCM) 10K type strain sequencing project: providing services to taxonomists for standard genome sequencing and annotation.</title>
        <authorList>
            <consortium name="The Broad Institute Genomics Platform"/>
            <consortium name="The Broad Institute Genome Sequencing Center for Infectious Disease"/>
            <person name="Wu L."/>
            <person name="Ma J."/>
        </authorList>
    </citation>
    <scope>NUCLEOTIDE SEQUENCE [LARGE SCALE GENOMIC DNA]</scope>
    <source>
        <strain evidence="4 5">CGMCC 1.12553</strain>
    </source>
</reference>
<organism evidence="4 5">
    <name type="scientific">Halobium salinum</name>
    <dbReference type="NCBI Taxonomy" id="1364940"/>
    <lineage>
        <taxon>Archaea</taxon>
        <taxon>Methanobacteriati</taxon>
        <taxon>Methanobacteriota</taxon>
        <taxon>Stenosarchaea group</taxon>
        <taxon>Halobacteria</taxon>
        <taxon>Halobacteriales</taxon>
        <taxon>Haloferacaceae</taxon>
        <taxon>Halobium</taxon>
    </lineage>
</organism>
<gene>
    <name evidence="4" type="ORF">ACFO0N_10220</name>
</gene>
<dbReference type="RefSeq" id="WP_267623992.1">
    <property type="nucleotide sequence ID" value="NZ_JAODIW010000008.1"/>
</dbReference>
<dbReference type="Gene3D" id="3.10.620.30">
    <property type="match status" value="1"/>
</dbReference>
<dbReference type="InterPro" id="IPR002931">
    <property type="entry name" value="Transglutaminase-like"/>
</dbReference>
<proteinExistence type="predicted"/>
<dbReference type="SUPFAM" id="SSF54001">
    <property type="entry name" value="Cysteine proteinases"/>
    <property type="match status" value="1"/>
</dbReference>
<evidence type="ECO:0000259" key="3">
    <source>
        <dbReference type="SMART" id="SM00460"/>
    </source>
</evidence>
<dbReference type="PANTHER" id="PTHR42736">
    <property type="entry name" value="PROTEIN-GLUTAMINE GAMMA-GLUTAMYLTRANSFERASE"/>
    <property type="match status" value="1"/>
</dbReference>
<evidence type="ECO:0000256" key="1">
    <source>
        <dbReference type="SAM" id="MobiDB-lite"/>
    </source>
</evidence>